<keyword evidence="3" id="KW-0413">Isomerase</keyword>
<accession>A0ABV5HN93</accession>
<dbReference type="SMART" id="SM01007">
    <property type="entry name" value="Aldolase_II"/>
    <property type="match status" value="1"/>
</dbReference>
<dbReference type="InterPro" id="IPR036409">
    <property type="entry name" value="Aldolase_II/adducin_N_sf"/>
</dbReference>
<evidence type="ECO:0000256" key="1">
    <source>
        <dbReference type="ARBA" id="ARBA00022723"/>
    </source>
</evidence>
<dbReference type="PANTHER" id="PTHR22789:SF9">
    <property type="entry name" value="L-RIBULOSE-5-PHOSPHATE 4-EPIMERASE ULAF"/>
    <property type="match status" value="1"/>
</dbReference>
<dbReference type="InterPro" id="IPR001303">
    <property type="entry name" value="Aldolase_II/adducin_N"/>
</dbReference>
<keyword evidence="4" id="KW-1185">Reference proteome</keyword>
<keyword evidence="1" id="KW-0479">Metal-binding</keyword>
<sequence length="249" mass="27457">MTEHTVWQPTSDVAERLKTLRHQVWQANMDLEHHNLVTFTWGNVSGIDRDSGLVVIKPSGVKYEELSAENMVVVDLHGEIIEGDLNPSSDTATHLELYRQFPEIGGIVHTHSPQATAWAQAGTAIPALGTTHADYFYGSIPCTRALSDDEIANDYELNTGKVIVETIADSEVLATPGILVKEHAPFTWGKDADQAVHNAVVVEVVAGMALQTLQINPDVRYINQALLDKHYLRKHGANAYYGQHQSSKK</sequence>
<feature type="domain" description="Class II aldolase/adducin N-terminal" evidence="2">
    <location>
        <begin position="22"/>
        <end position="210"/>
    </location>
</feature>
<gene>
    <name evidence="3" type="ORF">ACFFUV_11835</name>
</gene>
<reference evidence="3 4" key="1">
    <citation type="submission" date="2024-09" db="EMBL/GenBank/DDBJ databases">
        <authorList>
            <person name="Sun Q."/>
            <person name="Mori K."/>
        </authorList>
    </citation>
    <scope>NUCLEOTIDE SEQUENCE [LARGE SCALE GENOMIC DNA]</scope>
    <source>
        <strain evidence="3 4">CECT 8064</strain>
    </source>
</reference>
<dbReference type="GO" id="GO:0008742">
    <property type="term" value="F:L-ribulose-phosphate 4-epimerase activity"/>
    <property type="evidence" value="ECO:0007669"/>
    <property type="project" value="UniProtKB-EC"/>
</dbReference>
<dbReference type="PANTHER" id="PTHR22789">
    <property type="entry name" value="FUCULOSE PHOSPHATE ALDOLASE"/>
    <property type="match status" value="1"/>
</dbReference>
<evidence type="ECO:0000313" key="4">
    <source>
        <dbReference type="Proteomes" id="UP001589645"/>
    </source>
</evidence>
<dbReference type="EMBL" id="JBHMEP010000002">
    <property type="protein sequence ID" value="MFB9135653.1"/>
    <property type="molecule type" value="Genomic_DNA"/>
</dbReference>
<dbReference type="Gene3D" id="3.40.225.10">
    <property type="entry name" value="Class II aldolase/adducin N-terminal domain"/>
    <property type="match status" value="1"/>
</dbReference>
<organism evidence="3 4">
    <name type="scientific">Vibrio olivae</name>
    <dbReference type="NCBI Taxonomy" id="1243002"/>
    <lineage>
        <taxon>Bacteria</taxon>
        <taxon>Pseudomonadati</taxon>
        <taxon>Pseudomonadota</taxon>
        <taxon>Gammaproteobacteria</taxon>
        <taxon>Vibrionales</taxon>
        <taxon>Vibrionaceae</taxon>
        <taxon>Vibrio</taxon>
    </lineage>
</organism>
<dbReference type="SUPFAM" id="SSF53639">
    <property type="entry name" value="AraD/HMP-PK domain-like"/>
    <property type="match status" value="1"/>
</dbReference>
<proteinExistence type="predicted"/>
<dbReference type="InterPro" id="IPR050197">
    <property type="entry name" value="Aldolase_class_II_sugar_metab"/>
</dbReference>
<dbReference type="EC" id="5.1.3.4" evidence="3"/>
<comment type="caution">
    <text evidence="3">The sequence shown here is derived from an EMBL/GenBank/DDBJ whole genome shotgun (WGS) entry which is preliminary data.</text>
</comment>
<dbReference type="RefSeq" id="WP_390192873.1">
    <property type="nucleotide sequence ID" value="NZ_JBHMEP010000002.1"/>
</dbReference>
<dbReference type="NCBIfam" id="NF006047">
    <property type="entry name" value="PRK08193.1"/>
    <property type="match status" value="1"/>
</dbReference>
<dbReference type="Pfam" id="PF00596">
    <property type="entry name" value="Aldolase_II"/>
    <property type="match status" value="1"/>
</dbReference>
<protein>
    <submittedName>
        <fullName evidence="3">L-ribulose-5-phosphate 4-epimerase</fullName>
        <ecNumber evidence="3">5.1.3.4</ecNumber>
    </submittedName>
</protein>
<name>A0ABV5HN93_9VIBR</name>
<dbReference type="Proteomes" id="UP001589645">
    <property type="component" value="Unassembled WGS sequence"/>
</dbReference>
<evidence type="ECO:0000313" key="3">
    <source>
        <dbReference type="EMBL" id="MFB9135653.1"/>
    </source>
</evidence>
<evidence type="ECO:0000259" key="2">
    <source>
        <dbReference type="SMART" id="SM01007"/>
    </source>
</evidence>
<dbReference type="NCBIfam" id="NF009003">
    <property type="entry name" value="PRK12348.1"/>
    <property type="match status" value="1"/>
</dbReference>